<dbReference type="AlphaFoldDB" id="A0A2A4CPJ6"/>
<evidence type="ECO:0000256" key="2">
    <source>
        <dbReference type="ARBA" id="ARBA00022630"/>
    </source>
</evidence>
<dbReference type="EMBL" id="NTJD01000007">
    <property type="protein sequence ID" value="PCD76240.1"/>
    <property type="molecule type" value="Genomic_DNA"/>
</dbReference>
<reference evidence="6 7" key="1">
    <citation type="submission" date="2017-09" db="EMBL/GenBank/DDBJ databases">
        <title>A multilocus sequence analysis scheme for characterization of bacteria in the genus Thioclava.</title>
        <authorList>
            <person name="Liu Y."/>
            <person name="Shao Z."/>
        </authorList>
    </citation>
    <scope>NUCLEOTIDE SEQUENCE [LARGE SCALE GENOMIC DNA]</scope>
    <source>
        <strain evidence="6 7">CAU 1312</strain>
    </source>
</reference>
<evidence type="ECO:0000256" key="3">
    <source>
        <dbReference type="ARBA" id="ARBA00022827"/>
    </source>
</evidence>
<dbReference type="SUPFAM" id="SSF160996">
    <property type="entry name" value="HI0933 insert domain-like"/>
    <property type="match status" value="1"/>
</dbReference>
<evidence type="ECO:0000259" key="4">
    <source>
        <dbReference type="Pfam" id="PF03486"/>
    </source>
</evidence>
<dbReference type="SUPFAM" id="SSF51905">
    <property type="entry name" value="FAD/NAD(P)-binding domain"/>
    <property type="match status" value="1"/>
</dbReference>
<name>A0A2A4CPJ6_9RHOB</name>
<keyword evidence="2" id="KW-0285">Flavoprotein</keyword>
<keyword evidence="7" id="KW-1185">Reference proteome</keyword>
<dbReference type="Proteomes" id="UP000243507">
    <property type="component" value="Unassembled WGS sequence"/>
</dbReference>
<dbReference type="InterPro" id="IPR057661">
    <property type="entry name" value="RsdA/BaiN/AoA(So)_Rossmann"/>
</dbReference>
<dbReference type="Pfam" id="PF03486">
    <property type="entry name" value="HI0933_like"/>
    <property type="match status" value="1"/>
</dbReference>
<protein>
    <submittedName>
        <fullName evidence="6">Aminoacetone oxidase family FAD-binding enzyme</fullName>
    </submittedName>
</protein>
<dbReference type="InterPro" id="IPR004792">
    <property type="entry name" value="BaiN-like"/>
</dbReference>
<dbReference type="PANTHER" id="PTHR42887">
    <property type="entry name" value="OS12G0638800 PROTEIN"/>
    <property type="match status" value="1"/>
</dbReference>
<dbReference type="Gene3D" id="3.50.50.60">
    <property type="entry name" value="FAD/NAD(P)-binding domain"/>
    <property type="match status" value="1"/>
</dbReference>
<accession>A0A2A4CPJ6</accession>
<keyword evidence="3" id="KW-0274">FAD</keyword>
<feature type="domain" description="RsdA/BaiN/AoA(So)-like Rossmann fold-like" evidence="4">
    <location>
        <begin position="5"/>
        <end position="394"/>
    </location>
</feature>
<evidence type="ECO:0000259" key="5">
    <source>
        <dbReference type="Pfam" id="PF22780"/>
    </source>
</evidence>
<comment type="caution">
    <text evidence="6">The sequence shown here is derived from an EMBL/GenBank/DDBJ whole genome shotgun (WGS) entry which is preliminary data.</text>
</comment>
<evidence type="ECO:0000256" key="1">
    <source>
        <dbReference type="ARBA" id="ARBA00001974"/>
    </source>
</evidence>
<dbReference type="Pfam" id="PF22780">
    <property type="entry name" value="HI0933_like_1st"/>
    <property type="match status" value="1"/>
</dbReference>
<dbReference type="PRINTS" id="PR00411">
    <property type="entry name" value="PNDRDTASEI"/>
</dbReference>
<sequence>MEKVDVLVLGAGAAGLMAAAEAARRGRRVLVLDHAAHPGEKIRISGGGRCNFTNRDLTRQNATERFLSENPRFALSALSRFTPADFIARVDRAGIAWHEKHLGQLFCDGKATQITEMLLDDLRAGGGHLWLGTEIEAVQRDGEAYLVSTSQGEILTASLVVATGGKSIPKMGATGFGYRLAEQFGLPLIETRPALVPLTFAEQDLAQCAPLSGIARDARVRHGKTVFDEALLFTHRGLSGPAILQISSYWREGHTLEIDLAPGRDIAAELAEIRQQGGKLATHNALGRLLPDKLAAGICAELGIAGRLADHGNKSLALIGDRIHRWQVRPVGSEGYRTAEVTLGGVSTAALDARTMEARQVPGLYFVGEVVDVTGWLGGYNFQWAWASGWAAGQVA</sequence>
<dbReference type="PANTHER" id="PTHR42887:SF2">
    <property type="entry name" value="OS12G0638800 PROTEIN"/>
    <property type="match status" value="1"/>
</dbReference>
<dbReference type="Gene3D" id="1.10.8.260">
    <property type="entry name" value="HI0933 insert domain-like"/>
    <property type="match status" value="1"/>
</dbReference>
<dbReference type="PRINTS" id="PR00368">
    <property type="entry name" value="FADPNR"/>
</dbReference>
<gene>
    <name evidence="6" type="ORF">CLN94_10480</name>
</gene>
<dbReference type="OrthoDB" id="9773233at2"/>
<organism evidence="6 7">
    <name type="scientific">Pseudothioclava arenosa</name>
    <dbReference type="NCBI Taxonomy" id="1795308"/>
    <lineage>
        <taxon>Bacteria</taxon>
        <taxon>Pseudomonadati</taxon>
        <taxon>Pseudomonadota</taxon>
        <taxon>Alphaproteobacteria</taxon>
        <taxon>Rhodobacterales</taxon>
        <taxon>Paracoccaceae</taxon>
        <taxon>Pseudothioclava</taxon>
    </lineage>
</organism>
<dbReference type="InterPro" id="IPR055178">
    <property type="entry name" value="RsdA/BaiN/AoA(So)-like_dom"/>
</dbReference>
<comment type="cofactor">
    <cofactor evidence="1">
        <name>FAD</name>
        <dbReference type="ChEBI" id="CHEBI:57692"/>
    </cofactor>
</comment>
<dbReference type="NCBIfam" id="TIGR00275">
    <property type="entry name" value="aminoacetone oxidase family FAD-binding enzyme"/>
    <property type="match status" value="1"/>
</dbReference>
<evidence type="ECO:0000313" key="6">
    <source>
        <dbReference type="EMBL" id="PCD76240.1"/>
    </source>
</evidence>
<dbReference type="InterPro" id="IPR023166">
    <property type="entry name" value="BaiN-like_dom_sf"/>
</dbReference>
<feature type="domain" description="RsdA/BaiN/AoA(So)-like insert" evidence="5">
    <location>
        <begin position="192"/>
        <end position="341"/>
    </location>
</feature>
<dbReference type="InterPro" id="IPR036188">
    <property type="entry name" value="FAD/NAD-bd_sf"/>
</dbReference>
<evidence type="ECO:0000313" key="7">
    <source>
        <dbReference type="Proteomes" id="UP000243507"/>
    </source>
</evidence>
<dbReference type="Gene3D" id="2.40.30.10">
    <property type="entry name" value="Translation factors"/>
    <property type="match status" value="1"/>
</dbReference>
<proteinExistence type="predicted"/>